<feature type="compositionally biased region" description="Basic and acidic residues" evidence="1">
    <location>
        <begin position="27"/>
        <end position="40"/>
    </location>
</feature>
<feature type="region of interest" description="Disordered" evidence="1">
    <location>
        <begin position="1"/>
        <end position="60"/>
    </location>
</feature>
<gene>
    <name evidence="2" type="ORF">GCM10023224_18640</name>
</gene>
<keyword evidence="3" id="KW-1185">Reference proteome</keyword>
<comment type="caution">
    <text evidence="2">The sequence shown here is derived from an EMBL/GenBank/DDBJ whole genome shotgun (WGS) entry which is preliminary data.</text>
</comment>
<dbReference type="Proteomes" id="UP001499993">
    <property type="component" value="Unassembled WGS sequence"/>
</dbReference>
<protein>
    <submittedName>
        <fullName evidence="2">Uncharacterized protein</fullName>
    </submittedName>
</protein>
<organism evidence="2 3">
    <name type="scientific">Streptomonospora halophila</name>
    <dbReference type="NCBI Taxonomy" id="427369"/>
    <lineage>
        <taxon>Bacteria</taxon>
        <taxon>Bacillati</taxon>
        <taxon>Actinomycetota</taxon>
        <taxon>Actinomycetes</taxon>
        <taxon>Streptosporangiales</taxon>
        <taxon>Nocardiopsidaceae</taxon>
        <taxon>Streptomonospora</taxon>
    </lineage>
</organism>
<dbReference type="EMBL" id="BAABIK010000008">
    <property type="protein sequence ID" value="GAA4937768.1"/>
    <property type="molecule type" value="Genomic_DNA"/>
</dbReference>
<evidence type="ECO:0000313" key="3">
    <source>
        <dbReference type="Proteomes" id="UP001499993"/>
    </source>
</evidence>
<evidence type="ECO:0000313" key="2">
    <source>
        <dbReference type="EMBL" id="GAA4937768.1"/>
    </source>
</evidence>
<name>A0ABP9GDC3_9ACTN</name>
<evidence type="ECO:0000256" key="1">
    <source>
        <dbReference type="SAM" id="MobiDB-lite"/>
    </source>
</evidence>
<proteinExistence type="predicted"/>
<reference evidence="3" key="1">
    <citation type="journal article" date="2019" name="Int. J. Syst. Evol. Microbiol.">
        <title>The Global Catalogue of Microorganisms (GCM) 10K type strain sequencing project: providing services to taxonomists for standard genome sequencing and annotation.</title>
        <authorList>
            <consortium name="The Broad Institute Genomics Platform"/>
            <consortium name="The Broad Institute Genome Sequencing Center for Infectious Disease"/>
            <person name="Wu L."/>
            <person name="Ma J."/>
        </authorList>
    </citation>
    <scope>NUCLEOTIDE SEQUENCE [LARGE SCALE GENOMIC DNA]</scope>
    <source>
        <strain evidence="3">JCM 18123</strain>
    </source>
</reference>
<accession>A0ABP9GDC3</accession>
<sequence length="97" mass="10240">MQQGHSNAAACRAATTDIRTRNRTGAKRCDRRSAENDGRRRGTTRHHGGTASRPACPQAAKPVLCARSRSGVLVSCRNPNARACPASAGSPQVSTGW</sequence>